<protein>
    <submittedName>
        <fullName evidence="2">Uncharacterized protein</fullName>
    </submittedName>
</protein>
<name>A0ABV9XKF3_9ACTN</name>
<keyword evidence="3" id="KW-1185">Reference proteome</keyword>
<evidence type="ECO:0000256" key="1">
    <source>
        <dbReference type="SAM" id="MobiDB-lite"/>
    </source>
</evidence>
<organism evidence="2 3">
    <name type="scientific">Streptomyces coeruleoprunus</name>
    <dbReference type="NCBI Taxonomy" id="285563"/>
    <lineage>
        <taxon>Bacteria</taxon>
        <taxon>Bacillati</taxon>
        <taxon>Actinomycetota</taxon>
        <taxon>Actinomycetes</taxon>
        <taxon>Kitasatosporales</taxon>
        <taxon>Streptomycetaceae</taxon>
        <taxon>Streptomyces</taxon>
    </lineage>
</organism>
<proteinExistence type="predicted"/>
<reference evidence="3" key="1">
    <citation type="journal article" date="2019" name="Int. J. Syst. Evol. Microbiol.">
        <title>The Global Catalogue of Microorganisms (GCM) 10K type strain sequencing project: providing services to taxonomists for standard genome sequencing and annotation.</title>
        <authorList>
            <consortium name="The Broad Institute Genomics Platform"/>
            <consortium name="The Broad Institute Genome Sequencing Center for Infectious Disease"/>
            <person name="Wu L."/>
            <person name="Ma J."/>
        </authorList>
    </citation>
    <scope>NUCLEOTIDE SEQUENCE [LARGE SCALE GENOMIC DNA]</scope>
    <source>
        <strain evidence="3">CGMCC 4.1648</strain>
    </source>
</reference>
<dbReference type="RefSeq" id="WP_345685956.1">
    <property type="nucleotide sequence ID" value="NZ_BAABIT010000001.1"/>
</dbReference>
<evidence type="ECO:0000313" key="2">
    <source>
        <dbReference type="EMBL" id="MFC5024037.1"/>
    </source>
</evidence>
<comment type="caution">
    <text evidence="2">The sequence shown here is derived from an EMBL/GenBank/DDBJ whole genome shotgun (WGS) entry which is preliminary data.</text>
</comment>
<evidence type="ECO:0000313" key="3">
    <source>
        <dbReference type="Proteomes" id="UP001595829"/>
    </source>
</evidence>
<accession>A0ABV9XKF3</accession>
<sequence>MGTGDEGTRLVGRALQVITETTADDAQIILATAHDLPQAPGVVTTEHDSHHPVVPHARTCDADTEA</sequence>
<dbReference type="Proteomes" id="UP001595829">
    <property type="component" value="Unassembled WGS sequence"/>
</dbReference>
<dbReference type="EMBL" id="JBHSJD010000014">
    <property type="protein sequence ID" value="MFC5024037.1"/>
    <property type="molecule type" value="Genomic_DNA"/>
</dbReference>
<feature type="region of interest" description="Disordered" evidence="1">
    <location>
        <begin position="42"/>
        <end position="66"/>
    </location>
</feature>
<gene>
    <name evidence="2" type="ORF">ACFPM3_18045</name>
</gene>